<proteinExistence type="predicted"/>
<dbReference type="AlphaFoldDB" id="A0A4Y5ST40"/>
<accession>A0A4Y5ST40</accession>
<evidence type="ECO:0000313" key="2">
    <source>
        <dbReference type="EMBL" id="QDA36682.1"/>
    </source>
</evidence>
<feature type="compositionally biased region" description="Polar residues" evidence="1">
    <location>
        <begin position="10"/>
        <end position="27"/>
    </location>
</feature>
<feature type="compositionally biased region" description="Basic and acidic residues" evidence="1">
    <location>
        <begin position="34"/>
        <end position="45"/>
    </location>
</feature>
<sequence length="209" mass="20816">MTVDDPHTKATGTSAKDNIASEATDQASRLAGSVKDEVTRREKDLRSGIAERAESVAAGLRKAGSEIDPDSSIATMFDRAADSVSGLAGSLNATDPAQMVEDVRSFARRQPGAFLGLSALAGFAAIRFLRAGSVPSSTPMNTSGFGDAGMTRRPSPDAPATVGPAGTATVTPSAASAARAVPTGTVPTGPAPTGPIPGAGGRNDGGSHA</sequence>
<organism evidence="2 3">
    <name type="scientific">Paracoccus liaowanqingii</name>
    <dbReference type="NCBI Taxonomy" id="2560053"/>
    <lineage>
        <taxon>Bacteria</taxon>
        <taxon>Pseudomonadati</taxon>
        <taxon>Pseudomonadota</taxon>
        <taxon>Alphaproteobacteria</taxon>
        <taxon>Rhodobacterales</taxon>
        <taxon>Paracoccaceae</taxon>
        <taxon>Paracoccus</taxon>
    </lineage>
</organism>
<geneLocation type="plasmid" evidence="2 3">
    <name>unnamed3</name>
</geneLocation>
<feature type="region of interest" description="Disordered" evidence="1">
    <location>
        <begin position="135"/>
        <end position="209"/>
    </location>
</feature>
<evidence type="ECO:0000313" key="3">
    <source>
        <dbReference type="Proteomes" id="UP000296374"/>
    </source>
</evidence>
<evidence type="ECO:0000256" key="1">
    <source>
        <dbReference type="SAM" id="MobiDB-lite"/>
    </source>
</evidence>
<dbReference type="KEGG" id="plia:E4191_21580"/>
<reference evidence="3" key="1">
    <citation type="submission" date="2019-05" db="EMBL/GenBank/DDBJ databases">
        <title>Tamlana fucoidanivorans sp. nov., isolated from the surface of algae collected from Fujian province in China.</title>
        <authorList>
            <person name="Li J."/>
        </authorList>
    </citation>
    <scope>NUCLEOTIDE SEQUENCE [LARGE SCALE GENOMIC DNA]</scope>
    <source>
        <strain evidence="3">2251</strain>
        <plasmid evidence="3">unnamed3</plasmid>
    </source>
</reference>
<feature type="compositionally biased region" description="Low complexity" evidence="1">
    <location>
        <begin position="158"/>
        <end position="188"/>
    </location>
</feature>
<dbReference type="Proteomes" id="UP000296374">
    <property type="component" value="Plasmid unnamed3"/>
</dbReference>
<feature type="compositionally biased region" description="Polar residues" evidence="1">
    <location>
        <begin position="135"/>
        <end position="144"/>
    </location>
</feature>
<keyword evidence="2" id="KW-0614">Plasmid</keyword>
<dbReference type="RefSeq" id="WP_139616389.1">
    <property type="nucleotide sequence ID" value="NZ_CP040764.1"/>
</dbReference>
<name>A0A4Y5ST40_9RHOB</name>
<gene>
    <name evidence="2" type="ORF">E4191_21580</name>
</gene>
<feature type="region of interest" description="Disordered" evidence="1">
    <location>
        <begin position="1"/>
        <end position="45"/>
    </location>
</feature>
<dbReference type="EMBL" id="CP040764">
    <property type="protein sequence ID" value="QDA36682.1"/>
    <property type="molecule type" value="Genomic_DNA"/>
</dbReference>
<feature type="compositionally biased region" description="Gly residues" evidence="1">
    <location>
        <begin position="197"/>
        <end position="209"/>
    </location>
</feature>
<evidence type="ECO:0008006" key="4">
    <source>
        <dbReference type="Google" id="ProtNLM"/>
    </source>
</evidence>
<protein>
    <recommendedName>
        <fullName evidence="4">DUF3618 domain-containing protein</fullName>
    </recommendedName>
</protein>